<accession>A0A0G4GNF2</accession>
<evidence type="ECO:0000313" key="2">
    <source>
        <dbReference type="EMBL" id="CEM31779.1"/>
    </source>
</evidence>
<organism evidence="2">
    <name type="scientific">Chromera velia CCMP2878</name>
    <dbReference type="NCBI Taxonomy" id="1169474"/>
    <lineage>
        <taxon>Eukaryota</taxon>
        <taxon>Sar</taxon>
        <taxon>Alveolata</taxon>
        <taxon>Colpodellida</taxon>
        <taxon>Chromeraceae</taxon>
        <taxon>Chromera</taxon>
    </lineage>
</organism>
<dbReference type="EMBL" id="CDMZ01001385">
    <property type="protein sequence ID" value="CEM31779.1"/>
    <property type="molecule type" value="Genomic_DNA"/>
</dbReference>
<feature type="compositionally biased region" description="Basic and acidic residues" evidence="1">
    <location>
        <begin position="335"/>
        <end position="351"/>
    </location>
</feature>
<feature type="region of interest" description="Disordered" evidence="1">
    <location>
        <begin position="249"/>
        <end position="376"/>
    </location>
</feature>
<sequence length="376" mass="41649">MDESFWTVSLSLIIGISGYFLQHYYDLQLQKRRDQLERANSQLREFYGPVYALVSASRSCFSTFLKHYSPQKTSDTAAVSGLREVIDRNPEGEEAQAYRLWMKEILMPFNQRASELLVSKADLFDGPTMPNFFLEFVAHTASMEIVMRRWEAGDFSIHFAQVPYPSEIHVFVATEFNRLKFIQTKLLGTSLNSAELKELEGRISSAVKTIDTGPVDPRKNLKKFQETVNAATAAITIAQNAGISFHLPPNSAKSRSFPSFSWPSSRERDGKRRHTTPPQSHPDIRSKGLSVVGEDSDSSTGGEKGEGESVLGENAAVAAADGEGEGEEGGEVEGETEREGDRPKGQNKLDRLLSMSAGGRRISRGSTMESLESLPE</sequence>
<feature type="compositionally biased region" description="Low complexity" evidence="1">
    <location>
        <begin position="254"/>
        <end position="264"/>
    </location>
</feature>
<protein>
    <submittedName>
        <fullName evidence="2">Uncharacterized protein</fullName>
    </submittedName>
</protein>
<name>A0A0G4GNF2_9ALVE</name>
<feature type="compositionally biased region" description="Low complexity" evidence="1">
    <location>
        <begin position="290"/>
        <end position="301"/>
    </location>
</feature>
<dbReference type="VEuPathDB" id="CryptoDB:Cvel_22672"/>
<gene>
    <name evidence="2" type="ORF">Cvel_22672</name>
</gene>
<evidence type="ECO:0000256" key="1">
    <source>
        <dbReference type="SAM" id="MobiDB-lite"/>
    </source>
</evidence>
<proteinExistence type="predicted"/>
<reference evidence="2" key="1">
    <citation type="submission" date="2014-11" db="EMBL/GenBank/DDBJ databases">
        <authorList>
            <person name="Otto D Thomas"/>
            <person name="Naeem Raeece"/>
        </authorList>
    </citation>
    <scope>NUCLEOTIDE SEQUENCE</scope>
</reference>
<feature type="compositionally biased region" description="Acidic residues" evidence="1">
    <location>
        <begin position="322"/>
        <end position="334"/>
    </location>
</feature>
<feature type="compositionally biased region" description="Low complexity" evidence="1">
    <location>
        <begin position="308"/>
        <end position="321"/>
    </location>
</feature>
<dbReference type="AlphaFoldDB" id="A0A0G4GNF2"/>